<feature type="transmembrane region" description="Helical" evidence="5">
    <location>
        <begin position="421"/>
        <end position="446"/>
    </location>
</feature>
<evidence type="ECO:0000256" key="2">
    <source>
        <dbReference type="ARBA" id="ARBA00022692"/>
    </source>
</evidence>
<comment type="caution">
    <text evidence="7">The sequence shown here is derived from an EMBL/GenBank/DDBJ whole genome shotgun (WGS) entry which is preliminary data.</text>
</comment>
<evidence type="ECO:0000256" key="1">
    <source>
        <dbReference type="ARBA" id="ARBA00004141"/>
    </source>
</evidence>
<evidence type="ECO:0000256" key="5">
    <source>
        <dbReference type="SAM" id="Phobius"/>
    </source>
</evidence>
<organism evidence="7 8">
    <name type="scientific">Candidatus Chloroploca asiatica</name>
    <dbReference type="NCBI Taxonomy" id="1506545"/>
    <lineage>
        <taxon>Bacteria</taxon>
        <taxon>Bacillati</taxon>
        <taxon>Chloroflexota</taxon>
        <taxon>Chloroflexia</taxon>
        <taxon>Chloroflexales</taxon>
        <taxon>Chloroflexineae</taxon>
        <taxon>Oscillochloridaceae</taxon>
        <taxon>Candidatus Chloroploca</taxon>
    </lineage>
</organism>
<evidence type="ECO:0000256" key="3">
    <source>
        <dbReference type="ARBA" id="ARBA00022989"/>
    </source>
</evidence>
<sequence>MTQHNPSVSLPTTMPLMQRISTLGQQLAYARRKHVLLSLAGLGFSLLVALAFFLLGPGPAALAWLIFMMVVGAIFYNPRYGVYLIVGFTVAADGVLLPWYPMSKNLSSPESIMYLGRIASFSPLEILLALLVLSWFLRLLATRRFTMPFSPIIFWTLIFVAFVALGFAYGIFRSGDTTIALWSIRSMFYLPIMILMVSQYIETREHVRVLFWSVLLGLTFNALYGFYFVAIQLNWAYAELNEIAEHPLSIQWNTIFLLAAMLIFLARAEPVTRPMLWYTLLLLPFLLVAYIGNQRRAGYLVLAVALIVFALVLFWFHRRIFLIFVLIPGLLFGTYLVAFWNVQSAPGALAQMIRAEVDPPPDTRDSSSNLYRDLENDNLLYTIRQAPLLGIGFGHAFYKPFPMADISFFIWADYIPHNSILWIWVQTGLGGFFAMMMLIGVSLALGARRLFQAPPGEMRAFAFVAFSYVLMHVLFTYLDIAWQPQSMVYLGAMLGLISVFDRIVAHPVVVPSQRWPWQPVPQPPPGLQQL</sequence>
<dbReference type="Proteomes" id="UP000220922">
    <property type="component" value="Unassembled WGS sequence"/>
</dbReference>
<keyword evidence="2 5" id="KW-0812">Transmembrane</keyword>
<protein>
    <recommendedName>
        <fullName evidence="6">O-antigen ligase-related domain-containing protein</fullName>
    </recommendedName>
</protein>
<keyword evidence="4 5" id="KW-0472">Membrane</keyword>
<feature type="transmembrane region" description="Helical" evidence="5">
    <location>
        <begin position="82"/>
        <end position="100"/>
    </location>
</feature>
<feature type="domain" description="O-antigen ligase-related" evidence="6">
    <location>
        <begin position="285"/>
        <end position="435"/>
    </location>
</feature>
<dbReference type="EMBL" id="LYXE01000188">
    <property type="protein sequence ID" value="PDV96566.1"/>
    <property type="molecule type" value="Genomic_DNA"/>
</dbReference>
<feature type="transmembrane region" description="Helical" evidence="5">
    <location>
        <begin position="152"/>
        <end position="172"/>
    </location>
</feature>
<feature type="transmembrane region" description="Helical" evidence="5">
    <location>
        <begin position="209"/>
        <end position="230"/>
    </location>
</feature>
<evidence type="ECO:0000313" key="8">
    <source>
        <dbReference type="Proteomes" id="UP000220922"/>
    </source>
</evidence>
<name>A0A2H3KN55_9CHLR</name>
<dbReference type="AlphaFoldDB" id="A0A2H3KN55"/>
<dbReference type="RefSeq" id="WP_097655285.1">
    <property type="nucleotide sequence ID" value="NZ_LYXE01000188.1"/>
</dbReference>
<comment type="subcellular location">
    <subcellularLocation>
        <location evidence="1">Membrane</location>
        <topology evidence="1">Multi-pass membrane protein</topology>
    </subcellularLocation>
</comment>
<evidence type="ECO:0000259" key="6">
    <source>
        <dbReference type="Pfam" id="PF04932"/>
    </source>
</evidence>
<feature type="transmembrane region" description="Helical" evidence="5">
    <location>
        <begin position="61"/>
        <end position="77"/>
    </location>
</feature>
<feature type="transmembrane region" description="Helical" evidence="5">
    <location>
        <begin position="35"/>
        <end position="55"/>
    </location>
</feature>
<dbReference type="PANTHER" id="PTHR37422:SF13">
    <property type="entry name" value="LIPOPOLYSACCHARIDE BIOSYNTHESIS PROTEIN PA4999-RELATED"/>
    <property type="match status" value="1"/>
</dbReference>
<dbReference type="InterPro" id="IPR007016">
    <property type="entry name" value="O-antigen_ligase-rel_domated"/>
</dbReference>
<dbReference type="OrthoDB" id="141174at2"/>
<feature type="transmembrane region" description="Helical" evidence="5">
    <location>
        <begin position="275"/>
        <end position="291"/>
    </location>
</feature>
<evidence type="ECO:0000256" key="4">
    <source>
        <dbReference type="ARBA" id="ARBA00023136"/>
    </source>
</evidence>
<feature type="transmembrane region" description="Helical" evidence="5">
    <location>
        <begin position="178"/>
        <end position="197"/>
    </location>
</feature>
<feature type="transmembrane region" description="Helical" evidence="5">
    <location>
        <begin position="458"/>
        <end position="480"/>
    </location>
</feature>
<proteinExistence type="predicted"/>
<accession>A0A2H3KN55</accession>
<dbReference type="PANTHER" id="PTHR37422">
    <property type="entry name" value="TEICHURONIC ACID BIOSYNTHESIS PROTEIN TUAE"/>
    <property type="match status" value="1"/>
</dbReference>
<evidence type="ECO:0000313" key="7">
    <source>
        <dbReference type="EMBL" id="PDV96566.1"/>
    </source>
</evidence>
<feature type="transmembrane region" description="Helical" evidence="5">
    <location>
        <begin position="321"/>
        <end position="342"/>
    </location>
</feature>
<keyword evidence="3 5" id="KW-1133">Transmembrane helix</keyword>
<dbReference type="Pfam" id="PF04932">
    <property type="entry name" value="Wzy_C"/>
    <property type="match status" value="1"/>
</dbReference>
<dbReference type="GO" id="GO:0016020">
    <property type="term" value="C:membrane"/>
    <property type="evidence" value="ECO:0007669"/>
    <property type="project" value="UniProtKB-SubCell"/>
</dbReference>
<reference evidence="7 8" key="1">
    <citation type="submission" date="2016-05" db="EMBL/GenBank/DDBJ databases">
        <authorList>
            <person name="Lavstsen T."/>
            <person name="Jespersen J.S."/>
        </authorList>
    </citation>
    <scope>NUCLEOTIDE SEQUENCE [LARGE SCALE GENOMIC DNA]</scope>
    <source>
        <strain evidence="7 8">B7-9</strain>
    </source>
</reference>
<keyword evidence="8" id="KW-1185">Reference proteome</keyword>
<dbReference type="InterPro" id="IPR051533">
    <property type="entry name" value="WaaL-like"/>
</dbReference>
<gene>
    <name evidence="7" type="ORF">A9Q02_06310</name>
</gene>
<feature type="transmembrane region" description="Helical" evidence="5">
    <location>
        <begin position="297"/>
        <end position="316"/>
    </location>
</feature>
<feature type="transmembrane region" description="Helical" evidence="5">
    <location>
        <begin position="120"/>
        <end position="140"/>
    </location>
</feature>